<proteinExistence type="predicted"/>
<feature type="signal peptide" evidence="1">
    <location>
        <begin position="1"/>
        <end position="24"/>
    </location>
</feature>
<dbReference type="KEGG" id="phao:HF685_01435"/>
<dbReference type="EMBL" id="CP051217">
    <property type="protein sequence ID" value="QJB68135.1"/>
    <property type="molecule type" value="Genomic_DNA"/>
</dbReference>
<keyword evidence="1" id="KW-0732">Signal</keyword>
<reference evidence="2 3" key="1">
    <citation type="submission" date="2020-04" db="EMBL/GenBank/DDBJ databases">
        <title>Genome sequence for Sphingorhabdus sp. strain M1.</title>
        <authorList>
            <person name="Park S.-J."/>
        </authorList>
    </citation>
    <scope>NUCLEOTIDE SEQUENCE [LARGE SCALE GENOMIC DNA]</scope>
    <source>
        <strain evidence="2 3">JK6</strain>
    </source>
</reference>
<accession>A0A6H2DJL3</accession>
<name>A0A6H2DJL3_9SPHN</name>
<evidence type="ECO:0000313" key="2">
    <source>
        <dbReference type="EMBL" id="QJB68135.1"/>
    </source>
</evidence>
<sequence>MKHNTSSAIFGALAVLALSLTATAAAQDNVLENIPGAKGKMPTIADHPDMGQLFGMQWMAWSDGDEAALDFGAPETDNRLWSMRCDRPANGEVRIVHQIEASLKDMGAGDRFGFTIRVDEGQSLGFIARMELTDGEGGKYYTPRFYTSNRHSVFEALAKGERAFMNLSDNKFSVHLKGSGEAIKKFLRACT</sequence>
<protein>
    <submittedName>
        <fullName evidence="2">Uncharacterized protein</fullName>
    </submittedName>
</protein>
<evidence type="ECO:0000256" key="1">
    <source>
        <dbReference type="SAM" id="SignalP"/>
    </source>
</evidence>
<dbReference type="RefSeq" id="WP_168817969.1">
    <property type="nucleotide sequence ID" value="NZ_CP051217.1"/>
</dbReference>
<organism evidence="2 3">
    <name type="scientific">Parasphingorhabdus halotolerans</name>
    <dbReference type="NCBI Taxonomy" id="2725558"/>
    <lineage>
        <taxon>Bacteria</taxon>
        <taxon>Pseudomonadati</taxon>
        <taxon>Pseudomonadota</taxon>
        <taxon>Alphaproteobacteria</taxon>
        <taxon>Sphingomonadales</taxon>
        <taxon>Sphingomonadaceae</taxon>
        <taxon>Parasphingorhabdus</taxon>
    </lineage>
</organism>
<feature type="chain" id="PRO_5026295365" evidence="1">
    <location>
        <begin position="25"/>
        <end position="191"/>
    </location>
</feature>
<gene>
    <name evidence="2" type="ORF">HF685_01435</name>
</gene>
<dbReference type="AlphaFoldDB" id="A0A6H2DJL3"/>
<evidence type="ECO:0000313" key="3">
    <source>
        <dbReference type="Proteomes" id="UP000501600"/>
    </source>
</evidence>
<dbReference type="Proteomes" id="UP000501600">
    <property type="component" value="Chromosome"/>
</dbReference>
<keyword evidence="3" id="KW-1185">Reference proteome</keyword>